<feature type="domain" description="ASCH" evidence="1">
    <location>
        <begin position="4"/>
        <end position="61"/>
    </location>
</feature>
<evidence type="ECO:0000259" key="1">
    <source>
        <dbReference type="Pfam" id="PF04266"/>
    </source>
</evidence>
<dbReference type="RefSeq" id="WP_120462612.1">
    <property type="nucleotide sequence ID" value="NZ_BMIW01000044.1"/>
</dbReference>
<dbReference type="InterPro" id="IPR007374">
    <property type="entry name" value="ASCH_domain"/>
</dbReference>
<organism evidence="2 3">
    <name type="scientific">Paenibacillus aceti</name>
    <dbReference type="NCBI Taxonomy" id="1820010"/>
    <lineage>
        <taxon>Bacteria</taxon>
        <taxon>Bacillati</taxon>
        <taxon>Bacillota</taxon>
        <taxon>Bacilli</taxon>
        <taxon>Bacillales</taxon>
        <taxon>Paenibacillaceae</taxon>
        <taxon>Paenibacillus</taxon>
    </lineage>
</organism>
<sequence>MKAITIRQPWATLVAIGEKRFETRSWRTNYRGEIAIHAGKKVDVKICRQEPYRSILQKHGYTAERLPLGAVVAVGRLEQCYNVKADLGTAAILGEEADLVDGAEYIFGDFSAGRYAWEMTDMRLLKEPLSVVGRLGLWNCDHPLRN</sequence>
<accession>A0ABQ1W6Q7</accession>
<evidence type="ECO:0000313" key="2">
    <source>
        <dbReference type="EMBL" id="GGG16347.1"/>
    </source>
</evidence>
<dbReference type="Pfam" id="PF04266">
    <property type="entry name" value="ASCH"/>
    <property type="match status" value="1"/>
</dbReference>
<proteinExistence type="predicted"/>
<dbReference type="EMBL" id="BMIW01000044">
    <property type="protein sequence ID" value="GGG16347.1"/>
    <property type="molecule type" value="Genomic_DNA"/>
</dbReference>
<reference evidence="3" key="1">
    <citation type="journal article" date="2019" name="Int. J. Syst. Evol. Microbiol.">
        <title>The Global Catalogue of Microorganisms (GCM) 10K type strain sequencing project: providing services to taxonomists for standard genome sequencing and annotation.</title>
        <authorList>
            <consortium name="The Broad Institute Genomics Platform"/>
            <consortium name="The Broad Institute Genome Sequencing Center for Infectious Disease"/>
            <person name="Wu L."/>
            <person name="Ma J."/>
        </authorList>
    </citation>
    <scope>NUCLEOTIDE SEQUENCE [LARGE SCALE GENOMIC DNA]</scope>
    <source>
        <strain evidence="3">CGMCC 1.15420</strain>
    </source>
</reference>
<dbReference type="CDD" id="cd06554">
    <property type="entry name" value="ASCH_ASC-1_like"/>
    <property type="match status" value="1"/>
</dbReference>
<dbReference type="Gene3D" id="2.30.130.30">
    <property type="entry name" value="Hypothetical protein"/>
    <property type="match status" value="1"/>
</dbReference>
<comment type="caution">
    <text evidence="2">The sequence shown here is derived from an EMBL/GenBank/DDBJ whole genome shotgun (WGS) entry which is preliminary data.</text>
</comment>
<keyword evidence="3" id="KW-1185">Reference proteome</keyword>
<evidence type="ECO:0000313" key="3">
    <source>
        <dbReference type="Proteomes" id="UP000608420"/>
    </source>
</evidence>
<dbReference type="InterPro" id="IPR015947">
    <property type="entry name" value="PUA-like_sf"/>
</dbReference>
<dbReference type="SUPFAM" id="SSF88697">
    <property type="entry name" value="PUA domain-like"/>
    <property type="match status" value="1"/>
</dbReference>
<gene>
    <name evidence="2" type="ORF">GCM10010913_43010</name>
</gene>
<dbReference type="Proteomes" id="UP000608420">
    <property type="component" value="Unassembled WGS sequence"/>
</dbReference>
<protein>
    <recommendedName>
        <fullName evidence="1">ASCH domain-containing protein</fullName>
    </recommendedName>
</protein>
<name>A0ABQ1W6Q7_9BACL</name>